<keyword evidence="2" id="KW-1185">Reference proteome</keyword>
<name>A0A9J7NDH4_BRAFL</name>
<reference evidence="2" key="1">
    <citation type="journal article" date="2020" name="Nat. Ecol. Evol.">
        <title>Deeply conserved synteny resolves early events in vertebrate evolution.</title>
        <authorList>
            <person name="Simakov O."/>
            <person name="Marletaz F."/>
            <person name="Yue J.X."/>
            <person name="O'Connell B."/>
            <person name="Jenkins J."/>
            <person name="Brandt A."/>
            <person name="Calef R."/>
            <person name="Tung C.H."/>
            <person name="Huang T.K."/>
            <person name="Schmutz J."/>
            <person name="Satoh N."/>
            <person name="Yu J.K."/>
            <person name="Putnam N.H."/>
            <person name="Green R.E."/>
            <person name="Rokhsar D.S."/>
        </authorList>
    </citation>
    <scope>NUCLEOTIDE SEQUENCE [LARGE SCALE GENOMIC DNA]</scope>
    <source>
        <strain evidence="2">S238N-H82</strain>
    </source>
</reference>
<reference evidence="3" key="2">
    <citation type="submission" date="2025-08" db="UniProtKB">
        <authorList>
            <consortium name="RefSeq"/>
        </authorList>
    </citation>
    <scope>IDENTIFICATION</scope>
    <source>
        <strain evidence="3">S238N-H82</strain>
        <tissue evidence="3">Testes</tissue>
    </source>
</reference>
<gene>
    <name evidence="3" type="primary">LOC118432077</name>
</gene>
<dbReference type="GeneID" id="118432077"/>
<dbReference type="OrthoDB" id="10034519at2759"/>
<keyword evidence="1" id="KW-0732">Signal</keyword>
<proteinExistence type="predicted"/>
<sequence>MKKYLFVGAVFCTLAASVARTCEWAYSCEWETQCCRKDDKPFSVYWYPGLALDGLGECGPLGREDEECFTGMSIDYCNCAEGLTCRPETPGSDVVIGFFTYVKHTCQRDRQ</sequence>
<evidence type="ECO:0000313" key="3">
    <source>
        <dbReference type="RefSeq" id="XP_035699485.1"/>
    </source>
</evidence>
<organism evidence="2 3">
    <name type="scientific">Branchiostoma floridae</name>
    <name type="common">Florida lancelet</name>
    <name type="synonym">Amphioxus</name>
    <dbReference type="NCBI Taxonomy" id="7739"/>
    <lineage>
        <taxon>Eukaryota</taxon>
        <taxon>Metazoa</taxon>
        <taxon>Chordata</taxon>
        <taxon>Cephalochordata</taxon>
        <taxon>Leptocardii</taxon>
        <taxon>Amphioxiformes</taxon>
        <taxon>Branchiostomatidae</taxon>
        <taxon>Branchiostoma</taxon>
    </lineage>
</organism>
<feature type="chain" id="PRO_5039906073" evidence="1">
    <location>
        <begin position="20"/>
        <end position="111"/>
    </location>
</feature>
<protein>
    <submittedName>
        <fullName evidence="3">Uncharacterized protein LOC118432077</fullName>
    </submittedName>
</protein>
<dbReference type="AlphaFoldDB" id="A0A9J7NDH4"/>
<evidence type="ECO:0000256" key="1">
    <source>
        <dbReference type="SAM" id="SignalP"/>
    </source>
</evidence>
<accession>A0A9J7NDH4</accession>
<dbReference type="Proteomes" id="UP000001554">
    <property type="component" value="Chromosome 15"/>
</dbReference>
<dbReference type="RefSeq" id="XP_035699485.1">
    <property type="nucleotide sequence ID" value="XM_035843592.1"/>
</dbReference>
<feature type="signal peptide" evidence="1">
    <location>
        <begin position="1"/>
        <end position="19"/>
    </location>
</feature>
<evidence type="ECO:0000313" key="2">
    <source>
        <dbReference type="Proteomes" id="UP000001554"/>
    </source>
</evidence>
<dbReference type="KEGG" id="bfo:118432077"/>